<proteinExistence type="predicted"/>
<organism evidence="2 3">
    <name type="scientific">Armillaria solidipes</name>
    <dbReference type="NCBI Taxonomy" id="1076256"/>
    <lineage>
        <taxon>Eukaryota</taxon>
        <taxon>Fungi</taxon>
        <taxon>Dikarya</taxon>
        <taxon>Basidiomycota</taxon>
        <taxon>Agaricomycotina</taxon>
        <taxon>Agaricomycetes</taxon>
        <taxon>Agaricomycetidae</taxon>
        <taxon>Agaricales</taxon>
        <taxon>Marasmiineae</taxon>
        <taxon>Physalacriaceae</taxon>
        <taxon>Armillaria</taxon>
    </lineage>
</organism>
<dbReference type="PANTHER" id="PTHR46791:SF4">
    <property type="match status" value="1"/>
</dbReference>
<feature type="domain" description="Integrase core" evidence="1">
    <location>
        <begin position="1"/>
        <end position="105"/>
    </location>
</feature>
<evidence type="ECO:0000259" key="1">
    <source>
        <dbReference type="Pfam" id="PF24764"/>
    </source>
</evidence>
<dbReference type="STRING" id="1076256.A0A2H3B2Z2"/>
<evidence type="ECO:0000313" key="3">
    <source>
        <dbReference type="Proteomes" id="UP000218334"/>
    </source>
</evidence>
<gene>
    <name evidence="2" type="ORF">ARMSODRAFT_1039269</name>
</gene>
<evidence type="ECO:0000313" key="2">
    <source>
        <dbReference type="EMBL" id="PBK58203.1"/>
    </source>
</evidence>
<accession>A0A2H3B2Z2</accession>
<dbReference type="InterPro" id="IPR058913">
    <property type="entry name" value="Integrase_dom_put"/>
</dbReference>
<sequence length="168" mass="19536">MENYRGVSRGSYIWGRSVHNTRVERMWVDTNTGFSNKWKIFFQSLEHHHSLNPHLNRHIWLLHHLFLAHIDSDANTWAEHWNNHKMSLKGRRASPLQMWMESQLLHGARGLEHLTADDPRRVAPFAAVPNMGLNEDMLRQLQARQRVRIEAPDSGALYTSSLLTSANV</sequence>
<dbReference type="EMBL" id="KZ293578">
    <property type="protein sequence ID" value="PBK58203.1"/>
    <property type="molecule type" value="Genomic_DNA"/>
</dbReference>
<dbReference type="Pfam" id="PF24764">
    <property type="entry name" value="rva_4"/>
    <property type="match status" value="1"/>
</dbReference>
<name>A0A2H3B2Z2_9AGAR</name>
<protein>
    <recommendedName>
        <fullName evidence="1">Integrase core domain-containing protein</fullName>
    </recommendedName>
</protein>
<keyword evidence="3" id="KW-1185">Reference proteome</keyword>
<dbReference type="PANTHER" id="PTHR46791">
    <property type="entry name" value="EXPRESSED PROTEIN"/>
    <property type="match status" value="1"/>
</dbReference>
<reference evidence="3" key="1">
    <citation type="journal article" date="2017" name="Nat. Ecol. Evol.">
        <title>Genome expansion and lineage-specific genetic innovations in the forest pathogenic fungi Armillaria.</title>
        <authorList>
            <person name="Sipos G."/>
            <person name="Prasanna A.N."/>
            <person name="Walter M.C."/>
            <person name="O'Connor E."/>
            <person name="Balint B."/>
            <person name="Krizsan K."/>
            <person name="Kiss B."/>
            <person name="Hess J."/>
            <person name="Varga T."/>
            <person name="Slot J."/>
            <person name="Riley R."/>
            <person name="Boka B."/>
            <person name="Rigling D."/>
            <person name="Barry K."/>
            <person name="Lee J."/>
            <person name="Mihaltcheva S."/>
            <person name="LaButti K."/>
            <person name="Lipzen A."/>
            <person name="Waldron R."/>
            <person name="Moloney N.M."/>
            <person name="Sperisen C."/>
            <person name="Kredics L."/>
            <person name="Vagvoelgyi C."/>
            <person name="Patrignani A."/>
            <person name="Fitzpatrick D."/>
            <person name="Nagy I."/>
            <person name="Doyle S."/>
            <person name="Anderson J.B."/>
            <person name="Grigoriev I.V."/>
            <person name="Gueldener U."/>
            <person name="Muensterkoetter M."/>
            <person name="Nagy L.G."/>
        </authorList>
    </citation>
    <scope>NUCLEOTIDE SEQUENCE [LARGE SCALE GENOMIC DNA]</scope>
    <source>
        <strain evidence="3">28-4</strain>
    </source>
</reference>
<dbReference type="AlphaFoldDB" id="A0A2H3B2Z2"/>
<dbReference type="Proteomes" id="UP000218334">
    <property type="component" value="Unassembled WGS sequence"/>
</dbReference>